<evidence type="ECO:0000256" key="1">
    <source>
        <dbReference type="SAM" id="MobiDB-lite"/>
    </source>
</evidence>
<reference evidence="3" key="1">
    <citation type="submission" date="2022-02" db="EMBL/GenBank/DDBJ databases">
        <authorList>
            <person name="Henning P.M."/>
            <person name="McCubbin A.G."/>
            <person name="Shore J.S."/>
        </authorList>
    </citation>
    <scope>NUCLEOTIDE SEQUENCE</scope>
    <source>
        <strain evidence="3">F60SS</strain>
        <tissue evidence="3">Leaves</tissue>
    </source>
</reference>
<dbReference type="OrthoDB" id="1166622at2759"/>
<dbReference type="EMBL" id="JAKUCV010005882">
    <property type="protein sequence ID" value="KAJ4829523.1"/>
    <property type="molecule type" value="Genomic_DNA"/>
</dbReference>
<dbReference type="AlphaFoldDB" id="A0A9Q0FDK6"/>
<accession>A0A9Q0FDK6</accession>
<organism evidence="3 4">
    <name type="scientific">Turnera subulata</name>
    <dbReference type="NCBI Taxonomy" id="218843"/>
    <lineage>
        <taxon>Eukaryota</taxon>
        <taxon>Viridiplantae</taxon>
        <taxon>Streptophyta</taxon>
        <taxon>Embryophyta</taxon>
        <taxon>Tracheophyta</taxon>
        <taxon>Spermatophyta</taxon>
        <taxon>Magnoliopsida</taxon>
        <taxon>eudicotyledons</taxon>
        <taxon>Gunneridae</taxon>
        <taxon>Pentapetalae</taxon>
        <taxon>rosids</taxon>
        <taxon>fabids</taxon>
        <taxon>Malpighiales</taxon>
        <taxon>Passifloraceae</taxon>
        <taxon>Turnera</taxon>
    </lineage>
</organism>
<dbReference type="Pfam" id="PF14111">
    <property type="entry name" value="DUF4283"/>
    <property type="match status" value="1"/>
</dbReference>
<evidence type="ECO:0000313" key="3">
    <source>
        <dbReference type="EMBL" id="KAJ4829523.1"/>
    </source>
</evidence>
<dbReference type="InterPro" id="IPR025558">
    <property type="entry name" value="DUF4283"/>
</dbReference>
<comment type="caution">
    <text evidence="3">The sequence shown here is derived from an EMBL/GenBank/DDBJ whole genome shotgun (WGS) entry which is preliminary data.</text>
</comment>
<evidence type="ECO:0000313" key="4">
    <source>
        <dbReference type="Proteomes" id="UP001141552"/>
    </source>
</evidence>
<feature type="region of interest" description="Disordered" evidence="1">
    <location>
        <begin position="165"/>
        <end position="187"/>
    </location>
</feature>
<gene>
    <name evidence="3" type="ORF">Tsubulata_028063</name>
</gene>
<protein>
    <recommendedName>
        <fullName evidence="2">DUF4283 domain-containing protein</fullName>
    </recommendedName>
</protein>
<evidence type="ECO:0000259" key="2">
    <source>
        <dbReference type="Pfam" id="PF14111"/>
    </source>
</evidence>
<reference evidence="3" key="2">
    <citation type="journal article" date="2023" name="Plants (Basel)">
        <title>Annotation of the Turnera subulata (Passifloraceae) Draft Genome Reveals the S-Locus Evolved after the Divergence of Turneroideae from Passifloroideae in a Stepwise Manner.</title>
        <authorList>
            <person name="Henning P.M."/>
            <person name="Roalson E.H."/>
            <person name="Mir W."/>
            <person name="McCubbin A.G."/>
            <person name="Shore J.S."/>
        </authorList>
    </citation>
    <scope>NUCLEOTIDE SEQUENCE</scope>
    <source>
        <strain evidence="3">F60SS</strain>
    </source>
</reference>
<name>A0A9Q0FDK6_9ROSI</name>
<feature type="domain" description="DUF4283" evidence="2">
    <location>
        <begin position="70"/>
        <end position="145"/>
    </location>
</feature>
<keyword evidence="4" id="KW-1185">Reference proteome</keyword>
<dbReference type="Proteomes" id="UP001141552">
    <property type="component" value="Unassembled WGS sequence"/>
</dbReference>
<sequence length="249" mass="28037">MIKEAVSRTEAETTSVIKDDIIGAVQVAENSVKKQEDCQSNVIDLGASHEQPDLPEEMSLGAIVARTYAIGKVFAERRLTPSQIYSQMNEIWYIKGKFRVIPIPNNLFLLCFEHEEDCRHVLKGSPWLVPNLHFCLKPWTENLSLSQMRAREVYGKHYSGQKSFARTTQQAPLDAADATGDRVPPRRTPRSVLLWTLNACRATPVEYRTSAEEWVKAHENGETYNDVMGVVVPIPFGDPQEPPAGYPIK</sequence>
<proteinExistence type="predicted"/>